<protein>
    <submittedName>
        <fullName evidence="3">Uncharacterized protein</fullName>
    </submittedName>
</protein>
<name>A0ABU4WIB9_9BACT</name>
<reference evidence="3 4" key="1">
    <citation type="submission" date="2022-03" db="EMBL/GenBank/DDBJ databases">
        <title>Novel taxa within the pig intestine.</title>
        <authorList>
            <person name="Wylensek D."/>
            <person name="Bishof K."/>
            <person name="Afrizal A."/>
            <person name="Clavel T."/>
        </authorList>
    </citation>
    <scope>NUCLEOTIDE SEQUENCE [LARGE SCALE GENOMIC DNA]</scope>
    <source>
        <strain evidence="3 4">CLA-KB-P66</strain>
    </source>
</reference>
<feature type="coiled-coil region" evidence="1">
    <location>
        <begin position="73"/>
        <end position="176"/>
    </location>
</feature>
<dbReference type="RefSeq" id="WP_370396959.1">
    <property type="nucleotide sequence ID" value="NZ_JALBUT010000004.1"/>
</dbReference>
<organism evidence="3 4">
    <name type="scientific">Intestinicryptomonas porci</name>
    <dbReference type="NCBI Taxonomy" id="2926320"/>
    <lineage>
        <taxon>Bacteria</taxon>
        <taxon>Pseudomonadati</taxon>
        <taxon>Verrucomicrobiota</taxon>
        <taxon>Opitutia</taxon>
        <taxon>Opitutales</taxon>
        <taxon>Intestinicryptomonaceae</taxon>
        <taxon>Intestinicryptomonas</taxon>
    </lineage>
</organism>
<comment type="caution">
    <text evidence="3">The sequence shown here is derived from an EMBL/GenBank/DDBJ whole genome shotgun (WGS) entry which is preliminary data.</text>
</comment>
<dbReference type="EMBL" id="JALBUT010000004">
    <property type="protein sequence ID" value="MDX8415513.1"/>
    <property type="molecule type" value="Genomic_DNA"/>
</dbReference>
<feature type="compositionally biased region" description="Basic and acidic residues" evidence="2">
    <location>
        <begin position="298"/>
        <end position="312"/>
    </location>
</feature>
<gene>
    <name evidence="3" type="ORF">MOX91_04865</name>
</gene>
<evidence type="ECO:0000313" key="3">
    <source>
        <dbReference type="EMBL" id="MDX8415513.1"/>
    </source>
</evidence>
<sequence>MKKLSLVLRLAAILGAIACVWMWFNVKGQIKQANADMQGVQGDTLLAKSAQVPGILAEKSKLDKDLKATKASLDTQTQKAKSLAGELESERNQNVRLNNEKVKLSNDLRKTKISLEDSQKSVSQKEAFIEQLKKELVAAKNVQVDNTQIDSLKQENTVLKNQLNQVKKDLEVASEKAKILDLAEVVTYEDIDLEAGKKKITKKYIVPYVGEGQTAVVTNVSQSDNILTINKGKKDQLADGQKINLANKGVLIANAKVLKAGEEFAILEFSPRKGLPETIEAQDVLELVKVVNIEEKKAEEAAPKAEAPKAEPAEAEEAEEE</sequence>
<dbReference type="Proteomes" id="UP001275932">
    <property type="component" value="Unassembled WGS sequence"/>
</dbReference>
<evidence type="ECO:0000256" key="2">
    <source>
        <dbReference type="SAM" id="MobiDB-lite"/>
    </source>
</evidence>
<keyword evidence="1" id="KW-0175">Coiled coil</keyword>
<proteinExistence type="predicted"/>
<keyword evidence="4" id="KW-1185">Reference proteome</keyword>
<accession>A0ABU4WIB9</accession>
<evidence type="ECO:0000256" key="1">
    <source>
        <dbReference type="SAM" id="Coils"/>
    </source>
</evidence>
<evidence type="ECO:0000313" key="4">
    <source>
        <dbReference type="Proteomes" id="UP001275932"/>
    </source>
</evidence>
<feature type="region of interest" description="Disordered" evidence="2">
    <location>
        <begin position="298"/>
        <end position="321"/>
    </location>
</feature>